<feature type="compositionally biased region" description="Basic and acidic residues" evidence="1">
    <location>
        <begin position="245"/>
        <end position="255"/>
    </location>
</feature>
<keyword evidence="5" id="KW-1185">Reference proteome</keyword>
<name>A0A495AAZ1_9MICC</name>
<protein>
    <submittedName>
        <fullName evidence="4">Phosphatase PAP2 family protein</fullName>
    </submittedName>
</protein>
<feature type="transmembrane region" description="Helical" evidence="2">
    <location>
        <begin position="178"/>
        <end position="199"/>
    </location>
</feature>
<feature type="transmembrane region" description="Helical" evidence="2">
    <location>
        <begin position="51"/>
        <end position="78"/>
    </location>
</feature>
<reference evidence="4 5" key="1">
    <citation type="submission" date="2018-10" db="EMBL/GenBank/DDBJ databases">
        <title>Kocuria tytouropygialis sp. nov., isolated from the uropygial gland of an American barn owl (Tyto furcata).</title>
        <authorList>
            <person name="Braun M.S."/>
            <person name="Wang E."/>
            <person name="Zimmermann S."/>
            <person name="Wagner H."/>
            <person name="Wink M."/>
        </authorList>
    </citation>
    <scope>NUCLEOTIDE SEQUENCE [LARGE SCALE GENOMIC DNA]</scope>
    <source>
        <strain evidence="4 5">442</strain>
    </source>
</reference>
<feature type="transmembrane region" description="Helical" evidence="2">
    <location>
        <begin position="125"/>
        <end position="143"/>
    </location>
</feature>
<dbReference type="AlphaFoldDB" id="A0A495AAZ1"/>
<feature type="transmembrane region" description="Helical" evidence="2">
    <location>
        <begin position="316"/>
        <end position="338"/>
    </location>
</feature>
<dbReference type="InterPro" id="IPR036938">
    <property type="entry name" value="PAP2/HPO_sf"/>
</dbReference>
<dbReference type="SMART" id="SM00014">
    <property type="entry name" value="acidPPc"/>
    <property type="match status" value="1"/>
</dbReference>
<dbReference type="Gene3D" id="1.20.144.10">
    <property type="entry name" value="Phosphatidic acid phosphatase type 2/haloperoxidase"/>
    <property type="match status" value="1"/>
</dbReference>
<evidence type="ECO:0000256" key="1">
    <source>
        <dbReference type="SAM" id="MobiDB-lite"/>
    </source>
</evidence>
<feature type="transmembrane region" description="Helical" evidence="2">
    <location>
        <begin position="85"/>
        <end position="105"/>
    </location>
</feature>
<organism evidence="4 5">
    <name type="scientific">Kocuria tytonis</name>
    <dbReference type="NCBI Taxonomy" id="2054280"/>
    <lineage>
        <taxon>Bacteria</taxon>
        <taxon>Bacillati</taxon>
        <taxon>Actinomycetota</taxon>
        <taxon>Actinomycetes</taxon>
        <taxon>Micrococcales</taxon>
        <taxon>Micrococcaceae</taxon>
        <taxon>Kocuria</taxon>
    </lineage>
</organism>
<evidence type="ECO:0000313" key="5">
    <source>
        <dbReference type="Proteomes" id="UP000249516"/>
    </source>
</evidence>
<dbReference type="Pfam" id="PF01569">
    <property type="entry name" value="PAP2"/>
    <property type="match status" value="1"/>
</dbReference>
<sequence length="378" mass="39315">MGARTVLGAAVSLAVLWGLVLLIAHGGLGTFTGQALDEAALVQAKADRGSFFPGVVLVLAQYLPEVVAVGAGLLALVWAVRYRRWSAAACAVGSVIASNLTTQLLKHGVFDKPDLGVQQIASNSFPSGHTTAAASLLMAVFLVAPAHRRTRAARWGAFLAALVGMTTVVNGWHRPTDAVAALLVVGGWGVVAALGSQLLDAALARSGPGASPARTCRQYRAERSRRRRERAWSEDRGGSAYVPPAHERAEQERARAASSAAGGPGNAAPWNGARQDDRVWGAQPWDDPWQAGPGGIPGPSHGQGGRAPWVPARPRIATAVTLIALSALLLTVAVWWPYPTVAGTFAGRLTLTGGYLGIAAAAALGWSVVARRLRAATR</sequence>
<accession>A0A495AAZ1</accession>
<evidence type="ECO:0000259" key="3">
    <source>
        <dbReference type="SMART" id="SM00014"/>
    </source>
</evidence>
<dbReference type="EMBL" id="PNJG02000001">
    <property type="protein sequence ID" value="RKQ37219.1"/>
    <property type="molecule type" value="Genomic_DNA"/>
</dbReference>
<feature type="compositionally biased region" description="Low complexity" evidence="1">
    <location>
        <begin position="256"/>
        <end position="273"/>
    </location>
</feature>
<dbReference type="InterPro" id="IPR000326">
    <property type="entry name" value="PAP2/HPO"/>
</dbReference>
<feature type="domain" description="Phosphatidic acid phosphatase type 2/haloperoxidase" evidence="3">
    <location>
        <begin position="87"/>
        <end position="193"/>
    </location>
</feature>
<dbReference type="Proteomes" id="UP000249516">
    <property type="component" value="Unassembled WGS sequence"/>
</dbReference>
<keyword evidence="2" id="KW-0472">Membrane</keyword>
<comment type="caution">
    <text evidence="4">The sequence shown here is derived from an EMBL/GenBank/DDBJ whole genome shotgun (WGS) entry which is preliminary data.</text>
</comment>
<keyword evidence="2" id="KW-1133">Transmembrane helix</keyword>
<dbReference type="OrthoDB" id="3240395at2"/>
<proteinExistence type="predicted"/>
<dbReference type="SUPFAM" id="SSF48317">
    <property type="entry name" value="Acid phosphatase/Vanadium-dependent haloperoxidase"/>
    <property type="match status" value="1"/>
</dbReference>
<feature type="transmembrane region" description="Helical" evidence="2">
    <location>
        <begin position="155"/>
        <end position="172"/>
    </location>
</feature>
<feature type="region of interest" description="Disordered" evidence="1">
    <location>
        <begin position="204"/>
        <end position="282"/>
    </location>
</feature>
<gene>
    <name evidence="4" type="ORF">C1C97_005360</name>
</gene>
<evidence type="ECO:0000256" key="2">
    <source>
        <dbReference type="SAM" id="Phobius"/>
    </source>
</evidence>
<evidence type="ECO:0000313" key="4">
    <source>
        <dbReference type="EMBL" id="RKQ37219.1"/>
    </source>
</evidence>
<keyword evidence="2" id="KW-0812">Transmembrane</keyword>
<feature type="transmembrane region" description="Helical" evidence="2">
    <location>
        <begin position="350"/>
        <end position="369"/>
    </location>
</feature>